<dbReference type="Pfam" id="PF00532">
    <property type="entry name" value="Peripla_BP_1"/>
    <property type="match status" value="1"/>
</dbReference>
<feature type="domain" description="HTH lacI-type" evidence="4">
    <location>
        <begin position="13"/>
        <end position="67"/>
    </location>
</feature>
<dbReference type="PATRIC" id="fig|1123057.7.peg.4299"/>
<proteinExistence type="predicted"/>
<dbReference type="PROSITE" id="PS50932">
    <property type="entry name" value="HTH_LACI_2"/>
    <property type="match status" value="1"/>
</dbReference>
<dbReference type="Gene3D" id="1.10.260.40">
    <property type="entry name" value="lambda repressor-like DNA-binding domains"/>
    <property type="match status" value="1"/>
</dbReference>
<name>U5BY99_9BACT</name>
<dbReference type="InterPro" id="IPR001761">
    <property type="entry name" value="Peripla_BP/Lac1_sug-bd_dom"/>
</dbReference>
<dbReference type="GO" id="GO:0003700">
    <property type="term" value="F:DNA-binding transcription factor activity"/>
    <property type="evidence" value="ECO:0007669"/>
    <property type="project" value="TreeGrafter"/>
</dbReference>
<dbReference type="eggNOG" id="COG1609">
    <property type="taxonomic scope" value="Bacteria"/>
</dbReference>
<evidence type="ECO:0000256" key="2">
    <source>
        <dbReference type="ARBA" id="ARBA00023125"/>
    </source>
</evidence>
<evidence type="ECO:0000313" key="6">
    <source>
        <dbReference type="Proteomes" id="UP000016843"/>
    </source>
</evidence>
<protein>
    <recommendedName>
        <fullName evidence="4">HTH lacI-type domain-containing protein</fullName>
    </recommendedName>
</protein>
<keyword evidence="2" id="KW-0238">DNA-binding</keyword>
<dbReference type="InterPro" id="IPR000843">
    <property type="entry name" value="HTH_LacI"/>
</dbReference>
<organism evidence="5 6">
    <name type="scientific">Rhodonellum psychrophilum GCM71 = DSM 17998</name>
    <dbReference type="NCBI Taxonomy" id="1123057"/>
    <lineage>
        <taxon>Bacteria</taxon>
        <taxon>Pseudomonadati</taxon>
        <taxon>Bacteroidota</taxon>
        <taxon>Cytophagia</taxon>
        <taxon>Cytophagales</taxon>
        <taxon>Cytophagaceae</taxon>
        <taxon>Rhodonellum</taxon>
    </lineage>
</organism>
<dbReference type="EMBL" id="AWXR01000074">
    <property type="protein sequence ID" value="ERM80852.1"/>
    <property type="molecule type" value="Genomic_DNA"/>
</dbReference>
<keyword evidence="1" id="KW-0805">Transcription regulation</keyword>
<gene>
    <name evidence="5" type="ORF">P872_11895</name>
</gene>
<evidence type="ECO:0000256" key="3">
    <source>
        <dbReference type="ARBA" id="ARBA00023163"/>
    </source>
</evidence>
<dbReference type="Pfam" id="PF00356">
    <property type="entry name" value="LacI"/>
    <property type="match status" value="1"/>
</dbReference>
<dbReference type="GO" id="GO:0000976">
    <property type="term" value="F:transcription cis-regulatory region binding"/>
    <property type="evidence" value="ECO:0007669"/>
    <property type="project" value="TreeGrafter"/>
</dbReference>
<dbReference type="InterPro" id="IPR028082">
    <property type="entry name" value="Peripla_BP_I"/>
</dbReference>
<accession>U5BY99</accession>
<comment type="caution">
    <text evidence="5">The sequence shown here is derived from an EMBL/GenBank/DDBJ whole genome shotgun (WGS) entry which is preliminary data.</text>
</comment>
<dbReference type="SUPFAM" id="SSF53822">
    <property type="entry name" value="Periplasmic binding protein-like I"/>
    <property type="match status" value="1"/>
</dbReference>
<keyword evidence="3" id="KW-0804">Transcription</keyword>
<dbReference type="SUPFAM" id="SSF47413">
    <property type="entry name" value="lambda repressor-like DNA-binding domains"/>
    <property type="match status" value="1"/>
</dbReference>
<dbReference type="Gene3D" id="3.40.50.2300">
    <property type="match status" value="2"/>
</dbReference>
<dbReference type="SMART" id="SM00354">
    <property type="entry name" value="HTH_LACI"/>
    <property type="match status" value="1"/>
</dbReference>
<dbReference type="InterPro" id="IPR010982">
    <property type="entry name" value="Lambda_DNA-bd_dom_sf"/>
</dbReference>
<dbReference type="PANTHER" id="PTHR30146">
    <property type="entry name" value="LACI-RELATED TRANSCRIPTIONAL REPRESSOR"/>
    <property type="match status" value="1"/>
</dbReference>
<evidence type="ECO:0000256" key="1">
    <source>
        <dbReference type="ARBA" id="ARBA00023015"/>
    </source>
</evidence>
<dbReference type="CDD" id="cd06267">
    <property type="entry name" value="PBP1_LacI_sugar_binding-like"/>
    <property type="match status" value="1"/>
</dbReference>
<evidence type="ECO:0000313" key="5">
    <source>
        <dbReference type="EMBL" id="ERM80852.1"/>
    </source>
</evidence>
<evidence type="ECO:0000259" key="4">
    <source>
        <dbReference type="PROSITE" id="PS50932"/>
    </source>
</evidence>
<sequence length="355" mass="39714">MQNRPAEMEKRKLTLKDIATSLGISISTVSRALKEHPDIAQETIDRVKEYAQEHHYVPNYLAVNFRKSRTFNIGLIVPELVHHFFANVISGAIAVANKHGYNVMVSQSNDRLADEVMVSRAMLNSSVDGLLISISNETIEGLHIQEFMDAGKPVIQFDKITDLLDTPKVIVDDFDGAYQAVKHLIHRGYKKIAHVKGRDLVKNASERCQGYVKALENHGMESSPDWIKGCTDISEQEGFDFAKELMESNNPPDAFFCITDLVALGVIRYLKQAGYQIPKNVGVMGFSNWHLAEVVSPSLSSVDQHGYEMGKMATEIILEMIQKHSLDNHETYELKTKLVIRESTGSVQSNLVTQG</sequence>
<dbReference type="AlphaFoldDB" id="U5BY99"/>
<dbReference type="Proteomes" id="UP000016843">
    <property type="component" value="Unassembled WGS sequence"/>
</dbReference>
<dbReference type="CDD" id="cd01392">
    <property type="entry name" value="HTH_LacI"/>
    <property type="match status" value="1"/>
</dbReference>
<dbReference type="PANTHER" id="PTHR30146:SF109">
    <property type="entry name" value="HTH-TYPE TRANSCRIPTIONAL REGULATOR GALS"/>
    <property type="match status" value="1"/>
</dbReference>
<keyword evidence="6" id="KW-1185">Reference proteome</keyword>
<reference evidence="5 6" key="1">
    <citation type="journal article" date="2013" name="Genome Announc.">
        <title>Draft Genome Sequence of the Psychrophilic and Alkaliphilic Rhodonellum psychrophilum Strain GCM71T.</title>
        <authorList>
            <person name="Hauptmann A.L."/>
            <person name="Glaring M.A."/>
            <person name="Hallin P.F."/>
            <person name="Prieme A."/>
            <person name="Stougaard P."/>
        </authorList>
    </citation>
    <scope>NUCLEOTIDE SEQUENCE [LARGE SCALE GENOMIC DNA]</scope>
    <source>
        <strain evidence="5 6">GCM71</strain>
    </source>
</reference>